<evidence type="ECO:0000313" key="1">
    <source>
        <dbReference type="EMBL" id="KAI8568142.1"/>
    </source>
</evidence>
<protein>
    <submittedName>
        <fullName evidence="1">Uncharacterized protein</fullName>
    </submittedName>
</protein>
<name>A0ACC0PT03_RHOML</name>
<organism evidence="1 2">
    <name type="scientific">Rhododendron molle</name>
    <name type="common">Chinese azalea</name>
    <name type="synonym">Azalea mollis</name>
    <dbReference type="NCBI Taxonomy" id="49168"/>
    <lineage>
        <taxon>Eukaryota</taxon>
        <taxon>Viridiplantae</taxon>
        <taxon>Streptophyta</taxon>
        <taxon>Embryophyta</taxon>
        <taxon>Tracheophyta</taxon>
        <taxon>Spermatophyta</taxon>
        <taxon>Magnoliopsida</taxon>
        <taxon>eudicotyledons</taxon>
        <taxon>Gunneridae</taxon>
        <taxon>Pentapetalae</taxon>
        <taxon>asterids</taxon>
        <taxon>Ericales</taxon>
        <taxon>Ericaceae</taxon>
        <taxon>Ericoideae</taxon>
        <taxon>Rhodoreae</taxon>
        <taxon>Rhododendron</taxon>
    </lineage>
</organism>
<sequence>MTIDLHDDYRSIGVPSQEEERRTNEEEEVLSMNEEEDTEIESEEMEEEVVSRANPIFEPPPPGVQSLDALQLVSPVACEPCESVGSSVPKMEQQFDNLDDVFKFYNNYAKQVGFSVRIHSSKVKDGEIIRKEYVCYKQGKRTPKSSENSEAPTIRRRGIIRTDCRAKLSVVRNNTGEGFVVIQFLEAHNHKLTSPRKVHLLPSHRRISAAARSLTKDLAAANVPPCQQMAILEVQAGGVENIGFTNRDLHNSDRNNRKKYAGHDTNILYEKFEIEKEKNPNFVFSFMQDDKGRLSRCFWADAISRKSYYYFGDVVVFDTTYNTNRYSLVFAPILGVNHHGQTTLFGCAFLNEETTESFEWLLKEWLKAMPGGPPKMIITDQDPAMTKAIGNVLPNTLHRYCIWHITKKFSEKLGAVIYKEHYDKFSSCIWESERPEEFDVRWGDLLQQIDLTGHGWLNDLFEIRGRWIPAHTRHIFSAGMTSSQRAENNHAFFKRFVSKHNSLLDFVTRFERGISRIRHNELDFDHKDANERPQMKTMFLMEKRMSEVYTLPIFQKFQDEIFQNSAYLLTMKHEDEHCRLWDVKREDKVGSRSREVSVDKTSNQVSCSCKTFECEGIPCRHMLAYFFRMGIRELPTEYICTRWTKTAKASRVMDDLRNGANEICGTSLLVRRQGLFQLASNVIDDAILDEEGTKVLQEGLEALQKQIAAMRISRQDGGASAIDVPISLGSQHRFKEPEQVRAKGCGKRLQGGKERAMNKKSRKCNGCGLTGQSHDKRNCPKLLNISSQDVDDEDDMDYDDFL</sequence>
<reference evidence="1" key="1">
    <citation type="submission" date="2022-02" db="EMBL/GenBank/DDBJ databases">
        <title>Plant Genome Project.</title>
        <authorList>
            <person name="Zhang R.-G."/>
        </authorList>
    </citation>
    <scope>NUCLEOTIDE SEQUENCE</scope>
    <source>
        <strain evidence="1">AT1</strain>
    </source>
</reference>
<dbReference type="EMBL" id="CM046389">
    <property type="protein sequence ID" value="KAI8568142.1"/>
    <property type="molecule type" value="Genomic_DNA"/>
</dbReference>
<accession>A0ACC0PT03</accession>
<dbReference type="Proteomes" id="UP001062846">
    <property type="component" value="Chromosome 2"/>
</dbReference>
<comment type="caution">
    <text evidence="1">The sequence shown here is derived from an EMBL/GenBank/DDBJ whole genome shotgun (WGS) entry which is preliminary data.</text>
</comment>
<gene>
    <name evidence="1" type="ORF">RHMOL_Rhmol02G0174600</name>
</gene>
<keyword evidence="2" id="KW-1185">Reference proteome</keyword>
<proteinExistence type="predicted"/>
<evidence type="ECO:0000313" key="2">
    <source>
        <dbReference type="Proteomes" id="UP001062846"/>
    </source>
</evidence>